<evidence type="ECO:0000256" key="1">
    <source>
        <dbReference type="ARBA" id="ARBA00008315"/>
    </source>
</evidence>
<evidence type="ECO:0000256" key="2">
    <source>
        <dbReference type="SAM" id="MobiDB-lite"/>
    </source>
</evidence>
<feature type="region of interest" description="Disordered" evidence="2">
    <location>
        <begin position="206"/>
        <end position="238"/>
    </location>
</feature>
<organism evidence="3 4">
    <name type="scientific">Arctia plantaginis</name>
    <name type="common">Wood tiger moth</name>
    <name type="synonym">Phalaena plantaginis</name>
    <dbReference type="NCBI Taxonomy" id="874455"/>
    <lineage>
        <taxon>Eukaryota</taxon>
        <taxon>Metazoa</taxon>
        <taxon>Ecdysozoa</taxon>
        <taxon>Arthropoda</taxon>
        <taxon>Hexapoda</taxon>
        <taxon>Insecta</taxon>
        <taxon>Pterygota</taxon>
        <taxon>Neoptera</taxon>
        <taxon>Endopterygota</taxon>
        <taxon>Lepidoptera</taxon>
        <taxon>Glossata</taxon>
        <taxon>Ditrysia</taxon>
        <taxon>Noctuoidea</taxon>
        <taxon>Erebidae</taxon>
        <taxon>Arctiinae</taxon>
        <taxon>Arctia</taxon>
    </lineage>
</organism>
<dbReference type="OrthoDB" id="7467438at2759"/>
<reference evidence="3 4" key="1">
    <citation type="submission" date="2020-04" db="EMBL/GenBank/DDBJ databases">
        <authorList>
            <person name="Wallbank WR R."/>
            <person name="Pardo Diaz C."/>
            <person name="Kozak K."/>
            <person name="Martin S."/>
            <person name="Jiggins C."/>
            <person name="Moest M."/>
            <person name="Warren A I."/>
            <person name="Byers J.R.P. K."/>
            <person name="Montejo-Kovacevich G."/>
            <person name="Yen C E."/>
        </authorList>
    </citation>
    <scope>NUCLEOTIDE SEQUENCE [LARGE SCALE GENOMIC DNA]</scope>
</reference>
<proteinExistence type="inferred from homology"/>
<dbReference type="AlphaFoldDB" id="A0A8S0YZN0"/>
<dbReference type="InterPro" id="IPR038791">
    <property type="entry name" value="Cfap97/Hemingway"/>
</dbReference>
<protein>
    <recommendedName>
        <fullName evidence="5">Cilia- and flagella-associated protein 97</fullName>
    </recommendedName>
</protein>
<evidence type="ECO:0008006" key="5">
    <source>
        <dbReference type="Google" id="ProtNLM"/>
    </source>
</evidence>
<name>A0A8S0YZN0_ARCPL</name>
<evidence type="ECO:0000313" key="3">
    <source>
        <dbReference type="EMBL" id="CAB3225315.1"/>
    </source>
</evidence>
<dbReference type="PANTHER" id="PTHR23035:SF1">
    <property type="entry name" value="CILIA- AND FLAGELLA-ASSOCIATED PROTEIN 97"/>
    <property type="match status" value="1"/>
</dbReference>
<dbReference type="EMBL" id="CADEBD010000226">
    <property type="protein sequence ID" value="CAB3225315.1"/>
    <property type="molecule type" value="Genomic_DNA"/>
</dbReference>
<dbReference type="PANTHER" id="PTHR23035">
    <property type="entry name" value="CILIA- AND FLAGELLA-ASSOCIATED PROTEIN 97-RELATED"/>
    <property type="match status" value="1"/>
</dbReference>
<feature type="region of interest" description="Disordered" evidence="2">
    <location>
        <begin position="91"/>
        <end position="125"/>
    </location>
</feature>
<feature type="compositionally biased region" description="Acidic residues" evidence="2">
    <location>
        <begin position="96"/>
        <end position="117"/>
    </location>
</feature>
<dbReference type="GO" id="GO:0007283">
    <property type="term" value="P:spermatogenesis"/>
    <property type="evidence" value="ECO:0007669"/>
    <property type="project" value="TreeGrafter"/>
</dbReference>
<comment type="caution">
    <text evidence="3">The sequence shown here is derived from an EMBL/GenBank/DDBJ whole genome shotgun (WGS) entry which is preliminary data.</text>
</comment>
<dbReference type="InterPro" id="IPR029488">
    <property type="entry name" value="Hmw/CFAP97"/>
</dbReference>
<dbReference type="Proteomes" id="UP000494256">
    <property type="component" value="Unassembled WGS sequence"/>
</dbReference>
<dbReference type="Pfam" id="PF13879">
    <property type="entry name" value="Hmw_CFAP97"/>
    <property type="match status" value="1"/>
</dbReference>
<accession>A0A8S0YZN0</accession>
<comment type="similarity">
    <text evidence="1">Belongs to the CFAP97 family.</text>
</comment>
<feature type="region of interest" description="Disordered" evidence="2">
    <location>
        <begin position="147"/>
        <end position="174"/>
    </location>
</feature>
<gene>
    <name evidence="3" type="ORF">APLA_LOCUS2162</name>
</gene>
<sequence>MALAYNNYVLPTVYARFRNMSRRDNVDVKYIDTEFSSGDSKNVKSQRYQEENNNEVDELSKDLSEMGCTMGAVKRPPNICVESYVFESENEKSETCGDDAYSDEFEDDNSGGEEDEDTVKTELKSSMSDTIREEILTNSTLKLTKSQSTMFNTNPPPSVSTSGRSTSFGSVSVPSTRRMNMSFTNDRLREIQRHNHILLTKILSARNTKKSSIPPTEQAPRKPIPSAAVTRKNKQKQIDHDNMILLKKIQRAKSSAYSIRR</sequence>
<evidence type="ECO:0000313" key="4">
    <source>
        <dbReference type="Proteomes" id="UP000494256"/>
    </source>
</evidence>